<organism evidence="6 7">
    <name type="scientific">Pseudonocardia ailaonensis</name>
    <dbReference type="NCBI Taxonomy" id="367279"/>
    <lineage>
        <taxon>Bacteria</taxon>
        <taxon>Bacillati</taxon>
        <taxon>Actinomycetota</taxon>
        <taxon>Actinomycetes</taxon>
        <taxon>Pseudonocardiales</taxon>
        <taxon>Pseudonocardiaceae</taxon>
        <taxon>Pseudonocardia</taxon>
    </lineage>
</organism>
<dbReference type="PANTHER" id="PTHR46847:SF1">
    <property type="entry name" value="D-ALLOSE-BINDING PERIPLASMIC PROTEIN-RELATED"/>
    <property type="match status" value="1"/>
</dbReference>
<evidence type="ECO:0000313" key="6">
    <source>
        <dbReference type="EMBL" id="GAA1871708.1"/>
    </source>
</evidence>
<protein>
    <recommendedName>
        <fullName evidence="5">Periplasmic binding protein domain-containing protein</fullName>
    </recommendedName>
</protein>
<keyword evidence="7" id="KW-1185">Reference proteome</keyword>
<name>A0ABN2NKF4_9PSEU</name>
<dbReference type="Gene3D" id="3.40.50.2300">
    <property type="match status" value="2"/>
</dbReference>
<evidence type="ECO:0000256" key="2">
    <source>
        <dbReference type="ARBA" id="ARBA00007639"/>
    </source>
</evidence>
<dbReference type="PANTHER" id="PTHR46847">
    <property type="entry name" value="D-ALLOSE-BINDING PERIPLASMIC PROTEIN-RELATED"/>
    <property type="match status" value="1"/>
</dbReference>
<comment type="subcellular location">
    <subcellularLocation>
        <location evidence="1">Cell envelope</location>
    </subcellularLocation>
</comment>
<feature type="domain" description="Periplasmic binding protein" evidence="5">
    <location>
        <begin position="50"/>
        <end position="309"/>
    </location>
</feature>
<gene>
    <name evidence="6" type="ORF">GCM10009836_60700</name>
</gene>
<evidence type="ECO:0000259" key="5">
    <source>
        <dbReference type="Pfam" id="PF13407"/>
    </source>
</evidence>
<dbReference type="EMBL" id="BAAAQK010000025">
    <property type="protein sequence ID" value="GAA1871708.1"/>
    <property type="molecule type" value="Genomic_DNA"/>
</dbReference>
<comment type="similarity">
    <text evidence="2">Belongs to the bacterial solute-binding protein 2 family.</text>
</comment>
<dbReference type="SUPFAM" id="SSF53822">
    <property type="entry name" value="Periplasmic binding protein-like I"/>
    <property type="match status" value="1"/>
</dbReference>
<evidence type="ECO:0000256" key="1">
    <source>
        <dbReference type="ARBA" id="ARBA00004196"/>
    </source>
</evidence>
<reference evidence="6 7" key="1">
    <citation type="journal article" date="2019" name="Int. J. Syst. Evol. Microbiol.">
        <title>The Global Catalogue of Microorganisms (GCM) 10K type strain sequencing project: providing services to taxonomists for standard genome sequencing and annotation.</title>
        <authorList>
            <consortium name="The Broad Institute Genomics Platform"/>
            <consortium name="The Broad Institute Genome Sequencing Center for Infectious Disease"/>
            <person name="Wu L."/>
            <person name="Ma J."/>
        </authorList>
    </citation>
    <scope>NUCLEOTIDE SEQUENCE [LARGE SCALE GENOMIC DNA]</scope>
    <source>
        <strain evidence="6 7">JCM 16009</strain>
    </source>
</reference>
<dbReference type="InterPro" id="IPR025997">
    <property type="entry name" value="SBP_2_dom"/>
</dbReference>
<dbReference type="RefSeq" id="WP_344424836.1">
    <property type="nucleotide sequence ID" value="NZ_BAAAQK010000025.1"/>
</dbReference>
<comment type="caution">
    <text evidence="6">The sequence shown here is derived from an EMBL/GenBank/DDBJ whole genome shotgun (WGS) entry which is preliminary data.</text>
</comment>
<proteinExistence type="inferred from homology"/>
<feature type="signal peptide" evidence="4">
    <location>
        <begin position="1"/>
        <end position="22"/>
    </location>
</feature>
<feature type="chain" id="PRO_5045272466" description="Periplasmic binding protein domain-containing protein" evidence="4">
    <location>
        <begin position="23"/>
        <end position="366"/>
    </location>
</feature>
<evidence type="ECO:0000313" key="7">
    <source>
        <dbReference type="Proteomes" id="UP001500449"/>
    </source>
</evidence>
<sequence>MVLTSGLAALAVLVAACGGAPAAGGAASPSGSLDGAGKEIVFFGLTDQVAYNRLQNEAVQEQAKQMGFTYRAILTPQLDQTVQDGLVRQFVASGDKPAAILWFPVDVAASVNSVRQLSQIAPVIQLTRAPIPATEPYVTSSVSGDSLKVGAAAEALLAKARSDLEAKGVALKSPQGNLLRIFGPATSQTAIDRTKGFMDAMASKPFTILATEAGVYAAAQPTYVAASPLIARFRGQIDFLQTYTTDAAVGVAQALRENGLELNKDVWMVADACNGGVSALADRQILGTTIQSPQAEGQLGVVVAAQFLATQKTVPGDVQYPVAADPPAFTADPPHKVNYIPLLTVTDIDQFNAAKIWGRSAKEMCS</sequence>
<accession>A0ABN2NKF4</accession>
<dbReference type="InterPro" id="IPR028082">
    <property type="entry name" value="Peripla_BP_I"/>
</dbReference>
<dbReference type="Pfam" id="PF13407">
    <property type="entry name" value="Peripla_BP_4"/>
    <property type="match status" value="1"/>
</dbReference>
<dbReference type="Proteomes" id="UP001500449">
    <property type="component" value="Unassembled WGS sequence"/>
</dbReference>
<evidence type="ECO:0000256" key="3">
    <source>
        <dbReference type="ARBA" id="ARBA00022729"/>
    </source>
</evidence>
<evidence type="ECO:0000256" key="4">
    <source>
        <dbReference type="SAM" id="SignalP"/>
    </source>
</evidence>
<keyword evidence="3 4" id="KW-0732">Signal</keyword>